<comment type="caution">
    <text evidence="1">The sequence shown here is derived from an EMBL/GenBank/DDBJ whole genome shotgun (WGS) entry which is preliminary data.</text>
</comment>
<gene>
    <name evidence="1" type="ORF">SNAT2548_LOCUS2907</name>
</gene>
<protein>
    <submittedName>
        <fullName evidence="1">Uncharacterized protein</fullName>
    </submittedName>
</protein>
<keyword evidence="2" id="KW-1185">Reference proteome</keyword>
<accession>A0A812I9I1</accession>
<proteinExistence type="predicted"/>
<dbReference type="AlphaFoldDB" id="A0A812I9I1"/>
<dbReference type="Proteomes" id="UP000604046">
    <property type="component" value="Unassembled WGS sequence"/>
</dbReference>
<sequence length="100" mass="10795">MAAECFWSDSLPLVAATLQYGRTLPEKYEHYESNTQHHKLMLLTTTVPGVHAYYAEAGMGKSTVAAAVLQDLQSQAVPVPAASVTFEASGSLKLQDRQAV</sequence>
<evidence type="ECO:0000313" key="2">
    <source>
        <dbReference type="Proteomes" id="UP000604046"/>
    </source>
</evidence>
<evidence type="ECO:0000313" key="1">
    <source>
        <dbReference type="EMBL" id="CAE7022052.1"/>
    </source>
</evidence>
<reference evidence="1" key="1">
    <citation type="submission" date="2021-02" db="EMBL/GenBank/DDBJ databases">
        <authorList>
            <person name="Dougan E. K."/>
            <person name="Rhodes N."/>
            <person name="Thang M."/>
            <person name="Chan C."/>
        </authorList>
    </citation>
    <scope>NUCLEOTIDE SEQUENCE</scope>
</reference>
<dbReference type="OrthoDB" id="445562at2759"/>
<organism evidence="1 2">
    <name type="scientific">Symbiodinium natans</name>
    <dbReference type="NCBI Taxonomy" id="878477"/>
    <lineage>
        <taxon>Eukaryota</taxon>
        <taxon>Sar</taxon>
        <taxon>Alveolata</taxon>
        <taxon>Dinophyceae</taxon>
        <taxon>Suessiales</taxon>
        <taxon>Symbiodiniaceae</taxon>
        <taxon>Symbiodinium</taxon>
    </lineage>
</organism>
<dbReference type="EMBL" id="CAJNDS010000174">
    <property type="protein sequence ID" value="CAE7022052.1"/>
    <property type="molecule type" value="Genomic_DNA"/>
</dbReference>
<name>A0A812I9I1_9DINO</name>